<reference evidence="4" key="1">
    <citation type="submission" date="2017-02" db="UniProtKB">
        <authorList>
            <consortium name="WormBaseParasite"/>
        </authorList>
    </citation>
    <scope>IDENTIFICATION</scope>
</reference>
<keyword evidence="3" id="KW-1185">Reference proteome</keyword>
<evidence type="ECO:0000256" key="1">
    <source>
        <dbReference type="SAM" id="MobiDB-lite"/>
    </source>
</evidence>
<sequence length="93" mass="9163">MGDLQTTNDGSSGHDNAKLESVGGGGCAANNGSTSSGGGGLGSGSGASGDVGGRSLFIFSETNLLRKAAKTLIDWGYPFTPSASLISLFLSTF</sequence>
<dbReference type="WBParaSite" id="TTAC_0000913001-mRNA-1">
    <property type="protein sequence ID" value="TTAC_0000913001-mRNA-1"/>
    <property type="gene ID" value="TTAC_0000913001"/>
</dbReference>
<feature type="region of interest" description="Disordered" evidence="1">
    <location>
        <begin position="1"/>
        <end position="45"/>
    </location>
</feature>
<accession>A0A0R3X6J4</accession>
<dbReference type="AlphaFoldDB" id="A0A0R3X6J4"/>
<evidence type="ECO:0000313" key="2">
    <source>
        <dbReference type="EMBL" id="VDM33837.1"/>
    </source>
</evidence>
<feature type="compositionally biased region" description="Polar residues" evidence="1">
    <location>
        <begin position="1"/>
        <end position="14"/>
    </location>
</feature>
<protein>
    <submittedName>
        <fullName evidence="2 4">Uncharacterized protein</fullName>
    </submittedName>
</protein>
<reference evidence="2 3" key="2">
    <citation type="submission" date="2018-11" db="EMBL/GenBank/DDBJ databases">
        <authorList>
            <consortium name="Pathogen Informatics"/>
        </authorList>
    </citation>
    <scope>NUCLEOTIDE SEQUENCE [LARGE SCALE GENOMIC DNA]</scope>
</reference>
<evidence type="ECO:0000313" key="4">
    <source>
        <dbReference type="WBParaSite" id="TTAC_0000913001-mRNA-1"/>
    </source>
</evidence>
<feature type="compositionally biased region" description="Gly residues" evidence="1">
    <location>
        <begin position="35"/>
        <end position="45"/>
    </location>
</feature>
<gene>
    <name evidence="2" type="ORF">TTAC_LOCUS9115</name>
</gene>
<dbReference type="OrthoDB" id="6286343at2759"/>
<organism evidence="4">
    <name type="scientific">Hydatigena taeniaeformis</name>
    <name type="common">Feline tapeworm</name>
    <name type="synonym">Taenia taeniaeformis</name>
    <dbReference type="NCBI Taxonomy" id="6205"/>
    <lineage>
        <taxon>Eukaryota</taxon>
        <taxon>Metazoa</taxon>
        <taxon>Spiralia</taxon>
        <taxon>Lophotrochozoa</taxon>
        <taxon>Platyhelminthes</taxon>
        <taxon>Cestoda</taxon>
        <taxon>Eucestoda</taxon>
        <taxon>Cyclophyllidea</taxon>
        <taxon>Taeniidae</taxon>
        <taxon>Hydatigera</taxon>
    </lineage>
</organism>
<name>A0A0R3X6J4_HYDTA</name>
<proteinExistence type="predicted"/>
<evidence type="ECO:0000313" key="3">
    <source>
        <dbReference type="Proteomes" id="UP000274429"/>
    </source>
</evidence>
<dbReference type="EMBL" id="UYWX01020683">
    <property type="protein sequence ID" value="VDM33837.1"/>
    <property type="molecule type" value="Genomic_DNA"/>
</dbReference>
<dbReference type="Proteomes" id="UP000274429">
    <property type="component" value="Unassembled WGS sequence"/>
</dbReference>